<reference evidence="2 3" key="1">
    <citation type="journal article" date="2006" name="Nat. Biotechnol.">
        <title>The genome and transcriptomes of the anti-tumor agent Clostridium novyi-NT.</title>
        <authorList>
            <person name="Bettegowda C."/>
            <person name="Huang X."/>
            <person name="Lin J."/>
            <person name="Cheong I."/>
            <person name="Kohli M."/>
            <person name="Szabo S.A."/>
            <person name="Zhang X."/>
            <person name="Diaz L.A. Jr."/>
            <person name="Velculescu V.E."/>
            <person name="Parmigiani G."/>
            <person name="Kinzler K.W."/>
            <person name="Vogelstein B."/>
            <person name="Zhou S."/>
        </authorList>
    </citation>
    <scope>NUCLEOTIDE SEQUENCE [LARGE SCALE GENOMIC DNA]</scope>
    <source>
        <strain evidence="2 3">NT</strain>
    </source>
</reference>
<name>A0Q280_CLONN</name>
<evidence type="ECO:0000256" key="1">
    <source>
        <dbReference type="SAM" id="Phobius"/>
    </source>
</evidence>
<evidence type="ECO:0000313" key="3">
    <source>
        <dbReference type="Proteomes" id="UP000008220"/>
    </source>
</evidence>
<dbReference type="KEGG" id="cno:NT01CX_0228"/>
<keyword evidence="1" id="KW-1133">Transmembrane helix</keyword>
<keyword evidence="1" id="KW-0472">Membrane</keyword>
<dbReference type="RefSeq" id="WP_011722720.1">
    <property type="nucleotide sequence ID" value="NC_008593.1"/>
</dbReference>
<dbReference type="STRING" id="386415.NT01CX_0228"/>
<feature type="transmembrane region" description="Helical" evidence="1">
    <location>
        <begin position="12"/>
        <end position="35"/>
    </location>
</feature>
<evidence type="ECO:0000313" key="2">
    <source>
        <dbReference type="EMBL" id="ABK62349.1"/>
    </source>
</evidence>
<gene>
    <name evidence="2" type="ordered locus">NT01CX_0228</name>
</gene>
<dbReference type="AlphaFoldDB" id="A0Q280"/>
<protein>
    <submittedName>
        <fullName evidence="2">Uncharacterized protein</fullName>
    </submittedName>
</protein>
<dbReference type="eggNOG" id="ENOG50349EZ">
    <property type="taxonomic scope" value="Bacteria"/>
</dbReference>
<organism evidence="2 3">
    <name type="scientific">Clostridium novyi (strain NT)</name>
    <dbReference type="NCBI Taxonomy" id="386415"/>
    <lineage>
        <taxon>Bacteria</taxon>
        <taxon>Bacillati</taxon>
        <taxon>Bacillota</taxon>
        <taxon>Clostridia</taxon>
        <taxon>Eubacteriales</taxon>
        <taxon>Clostridiaceae</taxon>
        <taxon>Clostridium</taxon>
    </lineage>
</organism>
<dbReference type="EMBL" id="CP000382">
    <property type="protein sequence ID" value="ABK62349.1"/>
    <property type="molecule type" value="Genomic_DNA"/>
</dbReference>
<keyword evidence="1" id="KW-0812">Transmembrane</keyword>
<accession>A0Q280</accession>
<dbReference type="PATRIC" id="fig|386415.7.peg.1766"/>
<sequence length="214" mass="25052">MWISLISLPQEFVTPIISATSVIIGSLIGGICTWITAKHSIKKSTEVENKIIEENRKYDEIKEEENFKQNVNIIRLDISNAIFQSIRNIKKIEDKNYINKYPIPLNKEYAKVIACLNKKFTLKELSYIYQLYAIIEIFNNHIGEIDITVGEDLKYNLIKKDCELILKKIYGERYSEVLKWNIDDMTYVDVYNNDIIKEGYKNILKKLDNICSLQ</sequence>
<proteinExistence type="predicted"/>
<keyword evidence="3" id="KW-1185">Reference proteome</keyword>
<dbReference type="HOGENOM" id="CLU_1341309_0_0_9"/>
<dbReference type="Proteomes" id="UP000008220">
    <property type="component" value="Chromosome"/>
</dbReference>